<comment type="caution">
    <text evidence="5">The sequence shown here is derived from an EMBL/GenBank/DDBJ whole genome shotgun (WGS) entry which is preliminary data.</text>
</comment>
<proteinExistence type="predicted"/>
<keyword evidence="1" id="KW-0805">Transcription regulation</keyword>
<name>A0A4Q1D3M7_9BACT</name>
<feature type="domain" description="HTH araC/xylS-type" evidence="4">
    <location>
        <begin position="237"/>
        <end position="337"/>
    </location>
</feature>
<reference evidence="5 6" key="1">
    <citation type="submission" date="2019-01" db="EMBL/GenBank/DDBJ databases">
        <title>Filimonas sp. strain TTM-71.</title>
        <authorList>
            <person name="Chen W.-M."/>
        </authorList>
    </citation>
    <scope>NUCLEOTIDE SEQUENCE [LARGE SCALE GENOMIC DNA]</scope>
    <source>
        <strain evidence="5 6">TTM-71</strain>
    </source>
</reference>
<dbReference type="PROSITE" id="PS01124">
    <property type="entry name" value="HTH_ARAC_FAMILY_2"/>
    <property type="match status" value="1"/>
</dbReference>
<dbReference type="GO" id="GO:0003700">
    <property type="term" value="F:DNA-binding transcription factor activity"/>
    <property type="evidence" value="ECO:0007669"/>
    <property type="project" value="InterPro"/>
</dbReference>
<sequence>MENSKTNNMKVFATSNPADDKGTEVPVPAAYRQYIVPVNHGNHSCRRYDFGYIISQEIPVGKHTFHRFYTISDRSITLYPFHDESSIGIMYNLKGSYSCQITPYTELLQTRTGDYGPYYAPVGANEVQVGPGFSGALQILLQTDELLEGLAEVIPDMKILLNLALQHSPKGRPVALLRMNTVVRDQVNRVGLYDPKIQHHSIYFHSILYILATELTKHLHEYNRQKSDGETSREKVERVHDFILESPSLRTCTMDYLSQLAGLSEASLRKTFKQLYNQPIQNFVRTQCLQKAADLLRQDTDMRIEDIAYEVGYANQANLSNAFKAMYGMYPRDYRRSM</sequence>
<dbReference type="PANTHER" id="PTHR43280:SF2">
    <property type="entry name" value="HTH-TYPE TRANSCRIPTIONAL REGULATOR EXSA"/>
    <property type="match status" value="1"/>
</dbReference>
<dbReference type="EMBL" id="SDHZ01000003">
    <property type="protein sequence ID" value="RXK81747.1"/>
    <property type="molecule type" value="Genomic_DNA"/>
</dbReference>
<dbReference type="Gene3D" id="1.10.10.60">
    <property type="entry name" value="Homeodomain-like"/>
    <property type="match status" value="1"/>
</dbReference>
<dbReference type="OrthoDB" id="651776at2"/>
<keyword evidence="3" id="KW-0804">Transcription</keyword>
<keyword evidence="2" id="KW-0238">DNA-binding</keyword>
<dbReference type="SMART" id="SM00342">
    <property type="entry name" value="HTH_ARAC"/>
    <property type="match status" value="1"/>
</dbReference>
<dbReference type="GO" id="GO:0043565">
    <property type="term" value="F:sequence-specific DNA binding"/>
    <property type="evidence" value="ECO:0007669"/>
    <property type="project" value="InterPro"/>
</dbReference>
<protein>
    <submittedName>
        <fullName evidence="5">AraC family transcriptional regulator</fullName>
    </submittedName>
</protein>
<dbReference type="AlphaFoldDB" id="A0A4Q1D3M7"/>
<dbReference type="InterPro" id="IPR009057">
    <property type="entry name" value="Homeodomain-like_sf"/>
</dbReference>
<dbReference type="Pfam" id="PF12833">
    <property type="entry name" value="HTH_18"/>
    <property type="match status" value="1"/>
</dbReference>
<keyword evidence="6" id="KW-1185">Reference proteome</keyword>
<evidence type="ECO:0000256" key="2">
    <source>
        <dbReference type="ARBA" id="ARBA00023125"/>
    </source>
</evidence>
<gene>
    <name evidence="5" type="ORF">ESB13_18310</name>
</gene>
<dbReference type="InterPro" id="IPR018060">
    <property type="entry name" value="HTH_AraC"/>
</dbReference>
<evidence type="ECO:0000256" key="3">
    <source>
        <dbReference type="ARBA" id="ARBA00023163"/>
    </source>
</evidence>
<evidence type="ECO:0000313" key="6">
    <source>
        <dbReference type="Proteomes" id="UP000290545"/>
    </source>
</evidence>
<evidence type="ECO:0000256" key="1">
    <source>
        <dbReference type="ARBA" id="ARBA00023015"/>
    </source>
</evidence>
<dbReference type="Proteomes" id="UP000290545">
    <property type="component" value="Unassembled WGS sequence"/>
</dbReference>
<evidence type="ECO:0000313" key="5">
    <source>
        <dbReference type="EMBL" id="RXK81747.1"/>
    </source>
</evidence>
<dbReference type="SUPFAM" id="SSF46689">
    <property type="entry name" value="Homeodomain-like"/>
    <property type="match status" value="1"/>
</dbReference>
<accession>A0A4Q1D3M7</accession>
<evidence type="ECO:0000259" key="4">
    <source>
        <dbReference type="PROSITE" id="PS01124"/>
    </source>
</evidence>
<dbReference type="PANTHER" id="PTHR43280">
    <property type="entry name" value="ARAC-FAMILY TRANSCRIPTIONAL REGULATOR"/>
    <property type="match status" value="1"/>
</dbReference>
<organism evidence="5 6">
    <name type="scientific">Filimonas effusa</name>
    <dbReference type="NCBI Taxonomy" id="2508721"/>
    <lineage>
        <taxon>Bacteria</taxon>
        <taxon>Pseudomonadati</taxon>
        <taxon>Bacteroidota</taxon>
        <taxon>Chitinophagia</taxon>
        <taxon>Chitinophagales</taxon>
        <taxon>Chitinophagaceae</taxon>
        <taxon>Filimonas</taxon>
    </lineage>
</organism>